<sequence length="206" mass="21745">MVTAPTSMLAVMAHPDDPELWAGATLAAGAAAGSTLTIVLPRHGDPRDTEAAASAATLGATLTLMDDLTASVLSSFLLELRPEVLITHPSTDMHPDHRAIARTVNAALPEAVIATGHPRRIYSCDSYNNLARDGHPLHLPVIIDATEMWDTKMQALAAHASQPIMNHLGPMAHTLGRLHGSRIGTTYAEAFAPLPVLGRLPAEPSL</sequence>
<dbReference type="PANTHER" id="PTHR12993:SF11">
    <property type="entry name" value="N-ACETYLGLUCOSAMINYL-PHOSPHATIDYLINOSITOL DE-N-ACETYLASE"/>
    <property type="match status" value="1"/>
</dbReference>
<dbReference type="PANTHER" id="PTHR12993">
    <property type="entry name" value="N-ACETYLGLUCOSAMINYL-PHOSPHATIDYLINOSITOL DE-N-ACETYLASE-RELATED"/>
    <property type="match status" value="1"/>
</dbReference>
<protein>
    <submittedName>
        <fullName evidence="2">PIG-L domain-containing protein</fullName>
    </submittedName>
</protein>
<evidence type="ECO:0000256" key="1">
    <source>
        <dbReference type="ARBA" id="ARBA00022833"/>
    </source>
</evidence>
<evidence type="ECO:0000313" key="3">
    <source>
        <dbReference type="Proteomes" id="UP000677457"/>
    </source>
</evidence>
<proteinExistence type="predicted"/>
<accession>A0ABQ4JVY5</accession>
<dbReference type="InterPro" id="IPR024078">
    <property type="entry name" value="LmbE-like_dom_sf"/>
</dbReference>
<dbReference type="RefSeq" id="WP_142116340.1">
    <property type="nucleotide sequence ID" value="NZ_BOQM01000030.1"/>
</dbReference>
<dbReference type="EMBL" id="BOQM01000030">
    <property type="protein sequence ID" value="GIM87096.1"/>
    <property type="molecule type" value="Genomic_DNA"/>
</dbReference>
<reference evidence="2 3" key="1">
    <citation type="submission" date="2021-03" db="EMBL/GenBank/DDBJ databases">
        <title>Whole genome shotgun sequence of Salinispora arenicola NBRC 105043.</title>
        <authorList>
            <person name="Komaki H."/>
            <person name="Tamura T."/>
        </authorList>
    </citation>
    <scope>NUCLEOTIDE SEQUENCE [LARGE SCALE GENOMIC DNA]</scope>
    <source>
        <strain evidence="2 3">NBRC 105043</strain>
    </source>
</reference>
<dbReference type="SUPFAM" id="SSF102588">
    <property type="entry name" value="LmbE-like"/>
    <property type="match status" value="1"/>
</dbReference>
<keyword evidence="3" id="KW-1185">Reference proteome</keyword>
<evidence type="ECO:0000313" key="2">
    <source>
        <dbReference type="EMBL" id="GIM87096.1"/>
    </source>
</evidence>
<keyword evidence="1" id="KW-0862">Zinc</keyword>
<dbReference type="GeneID" id="93771296"/>
<dbReference type="Proteomes" id="UP000677457">
    <property type="component" value="Unassembled WGS sequence"/>
</dbReference>
<dbReference type="Gene3D" id="3.40.50.10320">
    <property type="entry name" value="LmbE-like"/>
    <property type="match status" value="1"/>
</dbReference>
<gene>
    <name evidence="2" type="ORF">Sar04_38320</name>
</gene>
<comment type="caution">
    <text evidence="2">The sequence shown here is derived from an EMBL/GenBank/DDBJ whole genome shotgun (WGS) entry which is preliminary data.</text>
</comment>
<dbReference type="InterPro" id="IPR003737">
    <property type="entry name" value="GlcNAc_PI_deacetylase-related"/>
</dbReference>
<organism evidence="2 3">
    <name type="scientific">Salinispora arenicola</name>
    <dbReference type="NCBI Taxonomy" id="168697"/>
    <lineage>
        <taxon>Bacteria</taxon>
        <taxon>Bacillati</taxon>
        <taxon>Actinomycetota</taxon>
        <taxon>Actinomycetes</taxon>
        <taxon>Micromonosporales</taxon>
        <taxon>Micromonosporaceae</taxon>
        <taxon>Salinispora</taxon>
    </lineage>
</organism>
<name>A0ABQ4JVY5_SALAC</name>